<dbReference type="AlphaFoldDB" id="W2NRU3"/>
<sequence>MLRYLVRGNGLLLSGTRPVPSGVKVHVSWLRPLWCSFANVVPGATVFTESITSTYKVGDVSGNVMFIRLWQRYGNMSLGTTRRRQANVLSETTELASRA</sequence>
<protein>
    <submittedName>
        <fullName evidence="1">Uncharacterized protein</fullName>
    </submittedName>
</protein>
<dbReference type="Proteomes" id="UP000054532">
    <property type="component" value="Unassembled WGS sequence"/>
</dbReference>
<dbReference type="EMBL" id="KI691832">
    <property type="protein sequence ID" value="ETM51367.1"/>
    <property type="molecule type" value="Genomic_DNA"/>
</dbReference>
<name>W2NRU3_PHYNI</name>
<gene>
    <name evidence="1" type="ORF">L914_04784</name>
</gene>
<evidence type="ECO:0000313" key="1">
    <source>
        <dbReference type="EMBL" id="ETM51367.1"/>
    </source>
</evidence>
<accession>W2NRU3</accession>
<proteinExistence type="predicted"/>
<organism evidence="1">
    <name type="scientific">Phytophthora nicotianae</name>
    <name type="common">Potato buckeye rot agent</name>
    <name type="synonym">Phytophthora parasitica</name>
    <dbReference type="NCBI Taxonomy" id="4792"/>
    <lineage>
        <taxon>Eukaryota</taxon>
        <taxon>Sar</taxon>
        <taxon>Stramenopiles</taxon>
        <taxon>Oomycota</taxon>
        <taxon>Peronosporomycetes</taxon>
        <taxon>Peronosporales</taxon>
        <taxon>Peronosporaceae</taxon>
        <taxon>Phytophthora</taxon>
    </lineage>
</organism>
<reference evidence="1" key="1">
    <citation type="submission" date="2013-11" db="EMBL/GenBank/DDBJ databases">
        <title>The Genome Sequence of Phytophthora parasitica IAC_01/95.</title>
        <authorList>
            <consortium name="The Broad Institute Genomics Platform"/>
            <person name="Russ C."/>
            <person name="Tyler B."/>
            <person name="Panabieres F."/>
            <person name="Shan W."/>
            <person name="Tripathy S."/>
            <person name="Grunwald N."/>
            <person name="Machado M."/>
            <person name="Johnson C.S."/>
            <person name="Arredondo F."/>
            <person name="Hong C."/>
            <person name="Coffey M."/>
            <person name="Young S.K."/>
            <person name="Zeng Q."/>
            <person name="Gargeya S."/>
            <person name="Fitzgerald M."/>
            <person name="Abouelleil A."/>
            <person name="Alvarado L."/>
            <person name="Chapman S.B."/>
            <person name="Gainer-Dewar J."/>
            <person name="Goldberg J."/>
            <person name="Griggs A."/>
            <person name="Gujja S."/>
            <person name="Hansen M."/>
            <person name="Howarth C."/>
            <person name="Imamovic A."/>
            <person name="Ireland A."/>
            <person name="Larimer J."/>
            <person name="McCowan C."/>
            <person name="Murphy C."/>
            <person name="Pearson M."/>
            <person name="Poon T.W."/>
            <person name="Priest M."/>
            <person name="Roberts A."/>
            <person name="Saif S."/>
            <person name="Shea T."/>
            <person name="Sykes S."/>
            <person name="Wortman J."/>
            <person name="Nusbaum C."/>
            <person name="Birren B."/>
        </authorList>
    </citation>
    <scope>NUCLEOTIDE SEQUENCE [LARGE SCALE GENOMIC DNA]</scope>
    <source>
        <strain evidence="1">IAC_01/95</strain>
    </source>
</reference>